<evidence type="ECO:0000313" key="1">
    <source>
        <dbReference type="EMBL" id="CAB5207075.1"/>
    </source>
</evidence>
<proteinExistence type="predicted"/>
<name>A0A6J7WGI3_9CAUD</name>
<gene>
    <name evidence="1" type="ORF">UFOVP184_23</name>
</gene>
<reference evidence="1" key="1">
    <citation type="submission" date="2020-05" db="EMBL/GenBank/DDBJ databases">
        <authorList>
            <person name="Chiriac C."/>
            <person name="Salcher M."/>
            <person name="Ghai R."/>
            <person name="Kavagutti S V."/>
        </authorList>
    </citation>
    <scope>NUCLEOTIDE SEQUENCE</scope>
</reference>
<protein>
    <submittedName>
        <fullName evidence="1">Uncharacterized protein</fullName>
    </submittedName>
</protein>
<sequence length="82" mass="9429">MNWTTNDGGTLHIALGKGQYAQVEYGETRWQAYVGRLVPHPDRYGPTRFEKWGVACEFEDLFHAKTWCQGRIDDAQANLAKR</sequence>
<organism evidence="1">
    <name type="scientific">uncultured Caudovirales phage</name>
    <dbReference type="NCBI Taxonomy" id="2100421"/>
    <lineage>
        <taxon>Viruses</taxon>
        <taxon>Duplodnaviria</taxon>
        <taxon>Heunggongvirae</taxon>
        <taxon>Uroviricota</taxon>
        <taxon>Caudoviricetes</taxon>
        <taxon>Peduoviridae</taxon>
        <taxon>Maltschvirus</taxon>
        <taxon>Maltschvirus maltsch</taxon>
    </lineage>
</organism>
<dbReference type="EMBL" id="LR798229">
    <property type="protein sequence ID" value="CAB5207075.1"/>
    <property type="molecule type" value="Genomic_DNA"/>
</dbReference>
<accession>A0A6J7WGI3</accession>